<feature type="domain" description="Antitoxin FitA-like ribbon-helix-helix" evidence="1">
    <location>
        <begin position="7"/>
        <end position="38"/>
    </location>
</feature>
<comment type="caution">
    <text evidence="2">The sequence shown here is derived from an EMBL/GenBank/DDBJ whole genome shotgun (WGS) entry which is preliminary data.</text>
</comment>
<evidence type="ECO:0000313" key="2">
    <source>
        <dbReference type="EMBL" id="CCQ48748.1"/>
    </source>
</evidence>
<dbReference type="SUPFAM" id="SSF47598">
    <property type="entry name" value="Ribbon-helix-helix"/>
    <property type="match status" value="1"/>
</dbReference>
<reference evidence="2 3" key="2">
    <citation type="submission" date="2013-09" db="EMBL/GenBank/DDBJ databases">
        <title>Whole genome comparison of six Crocosphaera watsonii strains with differing phenotypes.</title>
        <authorList>
            <person name="Bench S.R."/>
            <person name="Heller P."/>
            <person name="Frank I."/>
            <person name="Arciniega M."/>
            <person name="Shilova I.N."/>
            <person name="Zehr J.P."/>
        </authorList>
    </citation>
    <scope>NUCLEOTIDE SEQUENCE [LARGE SCALE GENOMIC DNA]</scope>
    <source>
        <strain evidence="2 3">WH 8502</strain>
    </source>
</reference>
<dbReference type="EMBL" id="CAQK01000009">
    <property type="protein sequence ID" value="CCQ48748.1"/>
    <property type="molecule type" value="Genomic_DNA"/>
</dbReference>
<evidence type="ECO:0000313" key="3">
    <source>
        <dbReference type="Proteomes" id="UP000018348"/>
    </source>
</evidence>
<accession>T2I754</accession>
<dbReference type="InterPro" id="IPR010985">
    <property type="entry name" value="Ribbon_hlx_hlx"/>
</dbReference>
<reference evidence="2 3" key="1">
    <citation type="submission" date="2013-01" db="EMBL/GenBank/DDBJ databases">
        <authorList>
            <person name="Bench S."/>
        </authorList>
    </citation>
    <scope>NUCLEOTIDE SEQUENCE [LARGE SCALE GENOMIC DNA]</scope>
    <source>
        <strain evidence="2 3">WH 8502</strain>
    </source>
</reference>
<dbReference type="InterPro" id="IPR053853">
    <property type="entry name" value="FitA-like_RHH"/>
</dbReference>
<dbReference type="Pfam" id="PF22513">
    <property type="entry name" value="FitA-like_RHH"/>
    <property type="match status" value="1"/>
</dbReference>
<sequence length="84" mass="9801">MIIILDNLDPEILEKLETQATSHGRSLTDEIKVILRRELIKENLEDNASQLEWHEFIDKTAGSIDDDTFVRHPQGDYPIREELE</sequence>
<dbReference type="AlphaFoldDB" id="T2I754"/>
<organism evidence="2 3">
    <name type="scientific">Crocosphaera watsonii WH 8502</name>
    <dbReference type="NCBI Taxonomy" id="423474"/>
    <lineage>
        <taxon>Bacteria</taxon>
        <taxon>Bacillati</taxon>
        <taxon>Cyanobacteriota</taxon>
        <taxon>Cyanophyceae</taxon>
        <taxon>Oscillatoriophycideae</taxon>
        <taxon>Chroococcales</taxon>
        <taxon>Aphanothecaceae</taxon>
        <taxon>Crocosphaera</taxon>
    </lineage>
</organism>
<dbReference type="GO" id="GO:0006355">
    <property type="term" value="P:regulation of DNA-templated transcription"/>
    <property type="evidence" value="ECO:0007669"/>
    <property type="project" value="InterPro"/>
</dbReference>
<protein>
    <submittedName>
        <fullName evidence="2">VapB protein (Antitoxin to VapC)</fullName>
    </submittedName>
</protein>
<dbReference type="Proteomes" id="UP000018348">
    <property type="component" value="Unassembled WGS sequence"/>
</dbReference>
<dbReference type="RefSeq" id="WP_021829010.1">
    <property type="nucleotide sequence ID" value="NZ_CAQK01000009.1"/>
</dbReference>
<name>T2I754_CROWT</name>
<proteinExistence type="predicted"/>
<evidence type="ECO:0000259" key="1">
    <source>
        <dbReference type="Pfam" id="PF22513"/>
    </source>
</evidence>
<gene>
    <name evidence="2" type="ORF">CWATWH8502_2585</name>
</gene>